<dbReference type="Pfam" id="PF13511">
    <property type="entry name" value="DUF4124"/>
    <property type="match status" value="1"/>
</dbReference>
<comment type="caution">
    <text evidence="3">The sequence shown here is derived from an EMBL/GenBank/DDBJ whole genome shotgun (WGS) entry which is preliminary data.</text>
</comment>
<evidence type="ECO:0000256" key="1">
    <source>
        <dbReference type="SAM" id="SignalP"/>
    </source>
</evidence>
<evidence type="ECO:0000313" key="4">
    <source>
        <dbReference type="Proteomes" id="UP000737113"/>
    </source>
</evidence>
<name>A0A972FUH3_9GAMM</name>
<keyword evidence="1" id="KW-0732">Signal</keyword>
<evidence type="ECO:0000313" key="3">
    <source>
        <dbReference type="EMBL" id="NMH66400.1"/>
    </source>
</evidence>
<protein>
    <submittedName>
        <fullName evidence="3">DUF4124 domain-containing protein</fullName>
    </submittedName>
</protein>
<gene>
    <name evidence="3" type="ORF">HC757_14655</name>
</gene>
<dbReference type="AlphaFoldDB" id="A0A972FUH3"/>
<dbReference type="Proteomes" id="UP000737113">
    <property type="component" value="Unassembled WGS sequence"/>
</dbReference>
<reference evidence="3" key="1">
    <citation type="submission" date="2020-04" db="EMBL/GenBank/DDBJ databases">
        <title>Description of Shewanella salipaludis sp. nov., isolated from a salt marsh.</title>
        <authorList>
            <person name="Park S."/>
            <person name="Yoon J.-H."/>
        </authorList>
    </citation>
    <scope>NUCLEOTIDE SEQUENCE</scope>
    <source>
        <strain evidence="3">SHSM-M6</strain>
    </source>
</reference>
<keyword evidence="4" id="KW-1185">Reference proteome</keyword>
<dbReference type="EMBL" id="JAAXYH010000012">
    <property type="protein sequence ID" value="NMH66400.1"/>
    <property type="molecule type" value="Genomic_DNA"/>
</dbReference>
<organism evidence="3 4">
    <name type="scientific">Shewanella salipaludis</name>
    <dbReference type="NCBI Taxonomy" id="2723052"/>
    <lineage>
        <taxon>Bacteria</taxon>
        <taxon>Pseudomonadati</taxon>
        <taxon>Pseudomonadota</taxon>
        <taxon>Gammaproteobacteria</taxon>
        <taxon>Alteromonadales</taxon>
        <taxon>Shewanellaceae</taxon>
        <taxon>Shewanella</taxon>
    </lineage>
</organism>
<dbReference type="RefSeq" id="WP_169565131.1">
    <property type="nucleotide sequence ID" value="NZ_JAAXYH010000012.1"/>
</dbReference>
<feature type="signal peptide" evidence="1">
    <location>
        <begin position="1"/>
        <end position="20"/>
    </location>
</feature>
<proteinExistence type="predicted"/>
<dbReference type="InterPro" id="IPR025392">
    <property type="entry name" value="DUF4124"/>
</dbReference>
<feature type="domain" description="DUF4124" evidence="2">
    <location>
        <begin position="11"/>
        <end position="54"/>
    </location>
</feature>
<evidence type="ECO:0000259" key="2">
    <source>
        <dbReference type="Pfam" id="PF13511"/>
    </source>
</evidence>
<feature type="chain" id="PRO_5037559904" evidence="1">
    <location>
        <begin position="21"/>
        <end position="148"/>
    </location>
</feature>
<accession>A0A972FUH3</accession>
<sequence length="148" mass="16275">MLKNIFSICLLWGSVAPVFATSIYTWVDKDGVTHYSQQAPEEGKAAQLDSHNIEPGKIGSIAPTKRMGSQATVAESAPSAALNKASDVKQAKANCESARQNLNVLTTYTKLNRRDKTSGETLAMTEEQRQQAIQEQTRRVEFFCAKQP</sequence>